<gene>
    <name evidence="1" type="ordered locus">KPK_2124</name>
    <name evidence="2" type="ordered locus">KPK_4415</name>
</gene>
<dbReference type="KEGG" id="kpe:KPK_2124"/>
<dbReference type="EMBL" id="CP000964">
    <property type="protein sequence ID" value="ACI06617.1"/>
    <property type="molecule type" value="Genomic_DNA"/>
</dbReference>
<evidence type="ECO:0000313" key="2">
    <source>
        <dbReference type="EMBL" id="ACI08854.1"/>
    </source>
</evidence>
<evidence type="ECO:0000313" key="1">
    <source>
        <dbReference type="EMBL" id="ACI06617.1"/>
    </source>
</evidence>
<protein>
    <submittedName>
        <fullName evidence="1">Uncharacterized protein</fullName>
    </submittedName>
</protein>
<dbReference type="Proteomes" id="UP000001734">
    <property type="component" value="Chromosome"/>
</dbReference>
<proteinExistence type="predicted"/>
<dbReference type="EMBL" id="CP000964">
    <property type="protein sequence ID" value="ACI08854.1"/>
    <property type="molecule type" value="Genomic_DNA"/>
</dbReference>
<name>B5XQB3_KLEV3</name>
<dbReference type="BioCyc" id="KPNE507522:GI0B-2118-MONOMER"/>
<dbReference type="AlphaFoldDB" id="B5XQB3"/>
<dbReference type="KEGG" id="kpe:KPK_4415"/>
<accession>B5XQB3</accession>
<sequence>MNQLFNEYGQKVSCNLLMTLHPSLITKLEKLSEQIGQGVVSEDQRLTLAIGEMLRRFE</sequence>
<reference evidence="1 3" key="1">
    <citation type="journal article" date="2008" name="PLoS Genet.">
        <title>Complete genome sequence of the N2-fixing broad host range endophyte Klebsiella pneumoniae 342 and virulence predictions verified in mice.</title>
        <authorList>
            <person name="Fouts D.E."/>
            <person name="Tyler H.L."/>
            <person name="DeBoy R.T."/>
            <person name="Daugherty S."/>
            <person name="Ren Q."/>
            <person name="Badger J.H."/>
            <person name="Durkin A.S."/>
            <person name="Huot H."/>
            <person name="Shrivastava S."/>
            <person name="Kothari S."/>
            <person name="Dodson R.J."/>
            <person name="Mohamoud Y."/>
            <person name="Khouri H."/>
            <person name="Roesch L.F."/>
            <person name="Krogfelt K.A."/>
            <person name="Struve C."/>
            <person name="Triplett E.W."/>
            <person name="Methe B.A."/>
        </authorList>
    </citation>
    <scope>NUCLEOTIDE SEQUENCE [LARGE SCALE GENOMIC DNA]</scope>
    <source>
        <strain evidence="1 3">342</strain>
    </source>
</reference>
<evidence type="ECO:0000313" key="3">
    <source>
        <dbReference type="Proteomes" id="UP000001734"/>
    </source>
</evidence>
<organism evidence="1 3">
    <name type="scientific">Klebsiella variicola (strain 342)</name>
    <name type="common">Klebsiella pneumoniae</name>
    <dbReference type="NCBI Taxonomy" id="507522"/>
    <lineage>
        <taxon>Bacteria</taxon>
        <taxon>Pseudomonadati</taxon>
        <taxon>Pseudomonadota</taxon>
        <taxon>Gammaproteobacteria</taxon>
        <taxon>Enterobacterales</taxon>
        <taxon>Enterobacteriaceae</taxon>
        <taxon>Klebsiella/Raoultella group</taxon>
        <taxon>Klebsiella</taxon>
        <taxon>Klebsiella pneumoniae complex</taxon>
    </lineage>
</organism>
<dbReference type="HOGENOM" id="CLU_2916503_0_0_6"/>